<evidence type="ECO:0000256" key="1">
    <source>
        <dbReference type="ARBA" id="ARBA00001947"/>
    </source>
</evidence>
<dbReference type="PANTHER" id="PTHR46322">
    <property type="entry name" value="PUROMYCIN-SENSITIVE AMINOPEPTIDASE"/>
    <property type="match status" value="1"/>
</dbReference>
<feature type="domain" description="Peptidase M1 membrane alanine aminopeptidase" evidence="10">
    <location>
        <begin position="330"/>
        <end position="536"/>
    </location>
</feature>
<evidence type="ECO:0000256" key="5">
    <source>
        <dbReference type="ARBA" id="ARBA00022723"/>
    </source>
</evidence>
<keyword evidence="9" id="KW-0732">Signal</keyword>
<dbReference type="Gene3D" id="1.25.50.10">
    <property type="entry name" value="Peptidase M1, alanyl aminopeptidase, C-terminal domain"/>
    <property type="match status" value="1"/>
</dbReference>
<dbReference type="InterPro" id="IPR024601">
    <property type="entry name" value="Peptidase_M1_pepN_C"/>
</dbReference>
<keyword evidence="3 14" id="KW-0031">Aminopeptidase</keyword>
<evidence type="ECO:0000259" key="11">
    <source>
        <dbReference type="Pfam" id="PF11940"/>
    </source>
</evidence>
<feature type="domain" description="Peptidase M1 alanyl aminopeptidase Ig-like fold" evidence="11">
    <location>
        <begin position="554"/>
        <end position="648"/>
    </location>
</feature>
<dbReference type="GO" id="GO:0008270">
    <property type="term" value="F:zinc ion binding"/>
    <property type="evidence" value="ECO:0007669"/>
    <property type="project" value="InterPro"/>
</dbReference>
<organism evidence="14 15">
    <name type="scientific">Cyanidioschyzon merolae (strain NIES-3377 / 10D)</name>
    <name type="common">Unicellular red alga</name>
    <dbReference type="NCBI Taxonomy" id="280699"/>
    <lineage>
        <taxon>Eukaryota</taxon>
        <taxon>Rhodophyta</taxon>
        <taxon>Bangiophyceae</taxon>
        <taxon>Cyanidiales</taxon>
        <taxon>Cyanidiaceae</taxon>
        <taxon>Cyanidioschyzon</taxon>
    </lineage>
</organism>
<dbReference type="Gene3D" id="2.60.40.1840">
    <property type="match status" value="1"/>
</dbReference>
<dbReference type="InterPro" id="IPR001930">
    <property type="entry name" value="Peptidase_M1"/>
</dbReference>
<keyword evidence="8" id="KW-0482">Metalloprotease</keyword>
<dbReference type="InterPro" id="IPR037144">
    <property type="entry name" value="Peptidase_M1_pepN_C_sf"/>
</dbReference>
<dbReference type="GeneID" id="16992958"/>
<keyword evidence="6" id="KW-0378">Hydrolase</keyword>
<feature type="domain" description="Aminopeptidase N-like N-terminal" evidence="13">
    <location>
        <begin position="215"/>
        <end position="290"/>
    </location>
</feature>
<dbReference type="Pfam" id="PF17432">
    <property type="entry name" value="DUF3458_C"/>
    <property type="match status" value="1"/>
</dbReference>
<dbReference type="GO" id="GO:0006508">
    <property type="term" value="P:proteolysis"/>
    <property type="evidence" value="ECO:0007669"/>
    <property type="project" value="UniProtKB-KW"/>
</dbReference>
<dbReference type="HOGENOM" id="CLU_007993_2_0_1"/>
<dbReference type="Gene3D" id="3.30.2010.30">
    <property type="match status" value="1"/>
</dbReference>
<feature type="signal peptide" evidence="9">
    <location>
        <begin position="1"/>
        <end position="17"/>
    </location>
</feature>
<dbReference type="AlphaFoldDB" id="M1V766"/>
<dbReference type="EMBL" id="AP006488">
    <property type="protein sequence ID" value="BAM79534.1"/>
    <property type="molecule type" value="Genomic_DNA"/>
</dbReference>
<dbReference type="Gramene" id="CMF182CT">
    <property type="protein sequence ID" value="CMF182CT"/>
    <property type="gene ID" value="CMF182C"/>
</dbReference>
<proteinExistence type="inferred from homology"/>
<dbReference type="Pfam" id="PF11940">
    <property type="entry name" value="DUF3458"/>
    <property type="match status" value="1"/>
</dbReference>
<evidence type="ECO:0000256" key="6">
    <source>
        <dbReference type="ARBA" id="ARBA00022801"/>
    </source>
</evidence>
<keyword evidence="5" id="KW-0479">Metal-binding</keyword>
<keyword evidence="7" id="KW-0862">Zinc</keyword>
<feature type="chain" id="PRO_5004018279" evidence="9">
    <location>
        <begin position="18"/>
        <end position="991"/>
    </location>
</feature>
<dbReference type="FunFam" id="3.30.2010.30:FF:000002">
    <property type="entry name" value="Putative aminopeptidase N"/>
    <property type="match status" value="1"/>
</dbReference>
<dbReference type="InterPro" id="IPR035414">
    <property type="entry name" value="Peptidase_M1_pepN_Ig-like"/>
</dbReference>
<evidence type="ECO:0000256" key="4">
    <source>
        <dbReference type="ARBA" id="ARBA00022670"/>
    </source>
</evidence>
<dbReference type="InterPro" id="IPR045357">
    <property type="entry name" value="Aminopeptidase_N-like_N"/>
</dbReference>
<dbReference type="InterPro" id="IPR027268">
    <property type="entry name" value="Peptidase_M4/M1_CTD_sf"/>
</dbReference>
<evidence type="ECO:0000256" key="2">
    <source>
        <dbReference type="ARBA" id="ARBA00010136"/>
    </source>
</evidence>
<dbReference type="InterPro" id="IPR014782">
    <property type="entry name" value="Peptidase_M1_dom"/>
</dbReference>
<reference evidence="14 15" key="2">
    <citation type="journal article" date="2007" name="BMC Biol.">
        <title>A 100%-complete sequence reveals unusually simple genomic features in the hot-spring red alga Cyanidioschyzon merolae.</title>
        <authorList>
            <person name="Nozaki H."/>
            <person name="Takano H."/>
            <person name="Misumi O."/>
            <person name="Terasawa K."/>
            <person name="Matsuzaki M."/>
            <person name="Maruyama S."/>
            <person name="Nishida K."/>
            <person name="Yagisawa F."/>
            <person name="Yoshida Y."/>
            <person name="Fujiwara T."/>
            <person name="Takio S."/>
            <person name="Tamura K."/>
            <person name="Chung S.J."/>
            <person name="Nakamura S."/>
            <person name="Kuroiwa H."/>
            <person name="Tanaka K."/>
            <person name="Sato N."/>
            <person name="Kuroiwa T."/>
        </authorList>
    </citation>
    <scope>NUCLEOTIDE SEQUENCE [LARGE SCALE GENOMIC DNA]</scope>
    <source>
        <strain evidence="14 15">10D</strain>
    </source>
</reference>
<dbReference type="SUPFAM" id="SSF63737">
    <property type="entry name" value="Leukotriene A4 hydrolase N-terminal domain"/>
    <property type="match status" value="1"/>
</dbReference>
<dbReference type="PANTHER" id="PTHR46322:SF1">
    <property type="entry name" value="PUROMYCIN-SENSITIVE AMINOPEPTIDASE"/>
    <property type="match status" value="1"/>
</dbReference>
<comment type="similarity">
    <text evidence="2">Belongs to the peptidase M1 family.</text>
</comment>
<dbReference type="CDD" id="cd09600">
    <property type="entry name" value="M1_APN"/>
    <property type="match status" value="1"/>
</dbReference>
<evidence type="ECO:0000313" key="15">
    <source>
        <dbReference type="Proteomes" id="UP000007014"/>
    </source>
</evidence>
<dbReference type="SUPFAM" id="SSF55486">
    <property type="entry name" value="Metalloproteases ('zincins'), catalytic domain"/>
    <property type="match status" value="1"/>
</dbReference>
<dbReference type="Pfam" id="PF01433">
    <property type="entry name" value="Peptidase_M1"/>
    <property type="match status" value="1"/>
</dbReference>
<dbReference type="Proteomes" id="UP000007014">
    <property type="component" value="Chromosome 6"/>
</dbReference>
<reference evidence="14 15" key="1">
    <citation type="journal article" date="2004" name="Nature">
        <title>Genome sequence of the ultrasmall unicellular red alga Cyanidioschyzon merolae 10D.</title>
        <authorList>
            <person name="Matsuzaki M."/>
            <person name="Misumi O."/>
            <person name="Shin-i T."/>
            <person name="Maruyama S."/>
            <person name="Takahara M."/>
            <person name="Miyagishima S."/>
            <person name="Mori T."/>
            <person name="Nishida K."/>
            <person name="Yagisawa F."/>
            <person name="Nishida K."/>
            <person name="Yoshida Y."/>
            <person name="Nishimura Y."/>
            <person name="Nakao S."/>
            <person name="Kobayashi T."/>
            <person name="Momoyama Y."/>
            <person name="Higashiyama T."/>
            <person name="Minoda A."/>
            <person name="Sano M."/>
            <person name="Nomoto H."/>
            <person name="Oishi K."/>
            <person name="Hayashi H."/>
            <person name="Ohta F."/>
            <person name="Nishizaka S."/>
            <person name="Haga S."/>
            <person name="Miura S."/>
            <person name="Morishita T."/>
            <person name="Kabeya Y."/>
            <person name="Terasawa K."/>
            <person name="Suzuki Y."/>
            <person name="Ishii Y."/>
            <person name="Asakawa S."/>
            <person name="Takano H."/>
            <person name="Ohta N."/>
            <person name="Kuroiwa H."/>
            <person name="Tanaka K."/>
            <person name="Shimizu N."/>
            <person name="Sugano S."/>
            <person name="Sato N."/>
            <person name="Nozaki H."/>
            <person name="Ogasawara N."/>
            <person name="Kohara Y."/>
            <person name="Kuroiwa T."/>
        </authorList>
    </citation>
    <scope>NUCLEOTIDE SEQUENCE [LARGE SCALE GENOMIC DNA]</scope>
    <source>
        <strain evidence="14 15">10D</strain>
    </source>
</reference>
<keyword evidence="4" id="KW-0645">Protease</keyword>
<evidence type="ECO:0000256" key="7">
    <source>
        <dbReference type="ARBA" id="ARBA00022833"/>
    </source>
</evidence>
<dbReference type="OMA" id="FKRWYSQ"/>
<dbReference type="eggNOG" id="KOG1046">
    <property type="taxonomic scope" value="Eukaryota"/>
</dbReference>
<gene>
    <name evidence="14" type="ORF">CYME_CMF182C</name>
</gene>
<name>M1V766_CYAM1</name>
<sequence length="991" mass="111017">MLSFVAPLRCVLLSAACAPLQRKLPLASLRTLNTRNSSCSLRLAERPLTATKRNALGNACLAHSLWGRRRVSRTSRRNARSVTMTATAASRARTVVRLADYQPPPFLVESIDLEIDLHETETKVRSRLCVRPNPTYATEPCSTLELDVGATVRLVPDSLLLNGKRLDAERGAYHMHAGKLVIRQLPSGNDGFTLESCVLLNPSENTALEGLYLSKGTFCTQCEAEGFRRIVPFIDRPDVLARYRTKIIADASKYPVLLSNGNLVEHGPCPRDPQRHYAIYEDPWPKPCYLFALVAGDLARVSDEFVRASNRPVSLHIYVRHGDEARTAHAMESLKKAMLWDEKTYGRVYDLDVFNIVAVDDFNMGAMENKSLNIFNSKYILASPQTATDSDYNAIEAVVGHEYFHNWSGNRVTCRDWFQLSLKEGFTVFREQEFSADMRGNRAVKRIADVARLRSTQFPQDAGPTAHPVRPDTYETINNFYSVTIYEKGAEVIRMMKTLLGEQGFRRGTDLYFARHDGEAVTCDDFVAAMADASPSVLSAADWEQFKLWYAQAGTPQVWISDSAYDAQRRELTIVARQRVPPTPGQPVKKPHVIPIATGVLDASGKEVVPTTILCLKEAEQSFTLQNVPPGHVVSYLRHFSAPIKLTRESWADQEREERELAFLMAHDTDDFQRWDAAQQLLLNAAHRRDGSLTPVAITSFQRAFDALIDDPLILSQVLAPLSESYVMDEQPTLPVDPELVHKACLSIKRQLAEALRSRLEHVLDTAEQYEAGRSGFSLDSIEQGRRALEAVAFSLLVTLPNPEPYLERALVRMRNAATMTTMLATLQTLVHADAASKEHREQALSVFYDRWQGDYLLMDKWLRIQATAPRSDALMVVQSLLHHPAYNAGNPNNIYSVLGGFALANPYGLHGGSNASSAYRFLADQILEIDGRNPQVAARLANAFTKWRRFSEDRQSAMRIEMERMLESPKLSTDVGEVIFKCLEMAPVSS</sequence>
<comment type="cofactor">
    <cofactor evidence="1">
        <name>Zn(2+)</name>
        <dbReference type="ChEBI" id="CHEBI:29105"/>
    </cofactor>
</comment>
<evidence type="ECO:0000259" key="13">
    <source>
        <dbReference type="Pfam" id="PF17900"/>
    </source>
</evidence>
<evidence type="ECO:0000256" key="3">
    <source>
        <dbReference type="ARBA" id="ARBA00022438"/>
    </source>
</evidence>
<keyword evidence="15" id="KW-1185">Reference proteome</keyword>
<dbReference type="Gene3D" id="2.60.40.1730">
    <property type="entry name" value="tricorn interacting facor f3 domain"/>
    <property type="match status" value="1"/>
</dbReference>
<accession>M1V766</accession>
<dbReference type="OrthoDB" id="10031169at2759"/>
<dbReference type="MEROPS" id="M01.005"/>
<dbReference type="STRING" id="280699.M1V766"/>
<dbReference type="NCBIfam" id="TIGR02414">
    <property type="entry name" value="pepN_proteo"/>
    <property type="match status" value="1"/>
</dbReference>
<dbReference type="GO" id="GO:0008237">
    <property type="term" value="F:metallopeptidase activity"/>
    <property type="evidence" value="ECO:0007669"/>
    <property type="project" value="UniProtKB-KW"/>
</dbReference>
<dbReference type="InterPro" id="IPR042097">
    <property type="entry name" value="Aminopeptidase_N-like_N_sf"/>
</dbReference>
<evidence type="ECO:0000313" key="14">
    <source>
        <dbReference type="EMBL" id="BAM79534.1"/>
    </source>
</evidence>
<dbReference type="InterPro" id="IPR012779">
    <property type="entry name" value="Peptidase_M1_pepN"/>
</dbReference>
<feature type="domain" description="Peptidase M1 alanyl aminopeptidase C-terminal" evidence="12">
    <location>
        <begin position="659"/>
        <end position="984"/>
    </location>
</feature>
<dbReference type="Pfam" id="PF17900">
    <property type="entry name" value="Peptidase_M1_N"/>
    <property type="match status" value="1"/>
</dbReference>
<evidence type="ECO:0000256" key="8">
    <source>
        <dbReference type="ARBA" id="ARBA00023049"/>
    </source>
</evidence>
<evidence type="ECO:0000259" key="12">
    <source>
        <dbReference type="Pfam" id="PF17432"/>
    </source>
</evidence>
<dbReference type="Gene3D" id="1.10.390.10">
    <property type="entry name" value="Neutral Protease Domain 2"/>
    <property type="match status" value="1"/>
</dbReference>
<dbReference type="InterPro" id="IPR038438">
    <property type="entry name" value="PepN_Ig-like_sf"/>
</dbReference>
<dbReference type="GO" id="GO:0004177">
    <property type="term" value="F:aminopeptidase activity"/>
    <property type="evidence" value="ECO:0007669"/>
    <property type="project" value="UniProtKB-KW"/>
</dbReference>
<dbReference type="PRINTS" id="PR00756">
    <property type="entry name" value="ALADIPTASE"/>
</dbReference>
<evidence type="ECO:0000259" key="10">
    <source>
        <dbReference type="Pfam" id="PF01433"/>
    </source>
</evidence>
<dbReference type="RefSeq" id="XP_005535820.1">
    <property type="nucleotide sequence ID" value="XM_005535763.1"/>
</dbReference>
<dbReference type="KEGG" id="cme:CYME_CMF182C"/>
<evidence type="ECO:0000256" key="9">
    <source>
        <dbReference type="SAM" id="SignalP"/>
    </source>
</evidence>
<protein>
    <submittedName>
        <fullName evidence="14">Aminopeptidase N</fullName>
    </submittedName>
</protein>